<accession>A0A7X8C4M9</accession>
<evidence type="ECO:0000313" key="1">
    <source>
        <dbReference type="EMBL" id="NLJ18933.1"/>
    </source>
</evidence>
<protein>
    <submittedName>
        <fullName evidence="1">Uncharacterized protein</fullName>
    </submittedName>
</protein>
<dbReference type="RefSeq" id="WP_276649244.1">
    <property type="nucleotide sequence ID" value="NZ_JAAYSM010000300.1"/>
</dbReference>
<organism evidence="1 2">
    <name type="scientific">Globicatella sulfidifaciens</name>
    <dbReference type="NCBI Taxonomy" id="136093"/>
    <lineage>
        <taxon>Bacteria</taxon>
        <taxon>Bacillati</taxon>
        <taxon>Bacillota</taxon>
        <taxon>Bacilli</taxon>
        <taxon>Lactobacillales</taxon>
        <taxon>Aerococcaceae</taxon>
        <taxon>Globicatella</taxon>
    </lineage>
</organism>
<reference evidence="1 2" key="1">
    <citation type="journal article" date="2020" name="Biotechnol. Biofuels">
        <title>New insights from the biogas microbiome by comprehensive genome-resolved metagenomics of nearly 1600 species originating from multiple anaerobic digesters.</title>
        <authorList>
            <person name="Campanaro S."/>
            <person name="Treu L."/>
            <person name="Rodriguez-R L.M."/>
            <person name="Kovalovszki A."/>
            <person name="Ziels R.M."/>
            <person name="Maus I."/>
            <person name="Zhu X."/>
            <person name="Kougias P.G."/>
            <person name="Basile A."/>
            <person name="Luo G."/>
            <person name="Schluter A."/>
            <person name="Konstantinidis K.T."/>
            <person name="Angelidaki I."/>
        </authorList>
    </citation>
    <scope>NUCLEOTIDE SEQUENCE [LARGE SCALE GENOMIC DNA]</scope>
    <source>
        <strain evidence="1">AS23ysBPME_34</strain>
    </source>
</reference>
<dbReference type="AlphaFoldDB" id="A0A7X8C4M9"/>
<proteinExistence type="predicted"/>
<dbReference type="Proteomes" id="UP000541058">
    <property type="component" value="Unassembled WGS sequence"/>
</dbReference>
<gene>
    <name evidence="1" type="ORF">GX355_08730</name>
</gene>
<name>A0A7X8C4M9_9LACT</name>
<comment type="caution">
    <text evidence="1">The sequence shown here is derived from an EMBL/GenBank/DDBJ whole genome shotgun (WGS) entry which is preliminary data.</text>
</comment>
<evidence type="ECO:0000313" key="2">
    <source>
        <dbReference type="Proteomes" id="UP000541058"/>
    </source>
</evidence>
<sequence length="64" mass="7329">MPTIQDALKIIATKRDLFFKTYTDDELVQMIKEMIPEVDGNFAPLRGKDTFAKYAPGAPYIFRS</sequence>
<dbReference type="EMBL" id="JAAYSM010000300">
    <property type="protein sequence ID" value="NLJ18933.1"/>
    <property type="molecule type" value="Genomic_DNA"/>
</dbReference>